<reference evidence="10 11" key="1">
    <citation type="submission" date="2016-12" db="EMBL/GenBank/DDBJ databases">
        <title>The genomes of Aspergillus section Nigri reveals drivers in fungal speciation.</title>
        <authorList>
            <consortium name="DOE Joint Genome Institute"/>
            <person name="Vesth T.C."/>
            <person name="Nybo J."/>
            <person name="Theobald S."/>
            <person name="Brandl J."/>
            <person name="Frisvad J.C."/>
            <person name="Nielsen K.F."/>
            <person name="Lyhne E.K."/>
            <person name="Kogle M.E."/>
            <person name="Kuo A."/>
            <person name="Riley R."/>
            <person name="Clum A."/>
            <person name="Nolan M."/>
            <person name="Lipzen A."/>
            <person name="Salamov A."/>
            <person name="Henrissat B."/>
            <person name="Wiebenga A."/>
            <person name="De Vries R.P."/>
            <person name="Grigoriev I.V."/>
            <person name="Mortensen U.H."/>
            <person name="Andersen M.R."/>
            <person name="Baker S.E."/>
        </authorList>
    </citation>
    <scope>NUCLEOTIDE SEQUENCE [LARGE SCALE GENOMIC DNA]</scope>
    <source>
        <strain evidence="10 11">CBS 117.55</strain>
    </source>
</reference>
<accession>A0A317X241</accession>
<evidence type="ECO:0000256" key="6">
    <source>
        <dbReference type="ARBA" id="ARBA00023033"/>
    </source>
</evidence>
<keyword evidence="5 7" id="KW-0408">Iron</keyword>
<evidence type="ECO:0000256" key="4">
    <source>
        <dbReference type="ARBA" id="ARBA00023002"/>
    </source>
</evidence>
<keyword evidence="3 7" id="KW-0479">Metal-binding</keyword>
<dbReference type="RefSeq" id="XP_025403940.1">
    <property type="nucleotide sequence ID" value="XM_025547003.1"/>
</dbReference>
<keyword evidence="11" id="KW-1185">Reference proteome</keyword>
<dbReference type="InterPro" id="IPR002401">
    <property type="entry name" value="Cyt_P450_E_grp-I"/>
</dbReference>
<dbReference type="SUPFAM" id="SSF48264">
    <property type="entry name" value="Cytochrome P450"/>
    <property type="match status" value="1"/>
</dbReference>
<dbReference type="PRINTS" id="PR00463">
    <property type="entry name" value="EP450I"/>
</dbReference>
<feature type="chain" id="PRO_5016383002" evidence="9">
    <location>
        <begin position="16"/>
        <end position="514"/>
    </location>
</feature>
<dbReference type="Pfam" id="PF00067">
    <property type="entry name" value="p450"/>
    <property type="match status" value="1"/>
</dbReference>
<dbReference type="GeneID" id="37069240"/>
<dbReference type="OrthoDB" id="3934656at2759"/>
<dbReference type="PROSITE" id="PS00086">
    <property type="entry name" value="CYTOCHROME_P450"/>
    <property type="match status" value="1"/>
</dbReference>
<comment type="caution">
    <text evidence="10">The sequence shown here is derived from an EMBL/GenBank/DDBJ whole genome shotgun (WGS) entry which is preliminary data.</text>
</comment>
<evidence type="ECO:0000256" key="7">
    <source>
        <dbReference type="PIRSR" id="PIRSR602401-1"/>
    </source>
</evidence>
<dbReference type="InterPro" id="IPR036396">
    <property type="entry name" value="Cyt_P450_sf"/>
</dbReference>
<evidence type="ECO:0000256" key="5">
    <source>
        <dbReference type="ARBA" id="ARBA00023004"/>
    </source>
</evidence>
<dbReference type="InterPro" id="IPR017972">
    <property type="entry name" value="Cyt_P450_CS"/>
</dbReference>
<comment type="cofactor">
    <cofactor evidence="1 7">
        <name>heme</name>
        <dbReference type="ChEBI" id="CHEBI:30413"/>
    </cofactor>
</comment>
<evidence type="ECO:0000256" key="8">
    <source>
        <dbReference type="RuleBase" id="RU000461"/>
    </source>
</evidence>
<evidence type="ECO:0000256" key="1">
    <source>
        <dbReference type="ARBA" id="ARBA00001971"/>
    </source>
</evidence>
<evidence type="ECO:0000256" key="9">
    <source>
        <dbReference type="SAM" id="SignalP"/>
    </source>
</evidence>
<sequence length="514" mass="58062">MLLVWSLVLGPVVVAGILLYQSRSKDPLASVPGPFWASLTRLWLLRQIYSGELHMRDIKAHEKYGPIYRAGPKYVIVNDPAFIHEAHKWNRSDWFITLDPQVGLQSVGTARTMAQHNSQRRRIASAYNPDSVYELEPLLDRSIQEFMEVLSTKFASKGKVCDLADFIHFFAFDAIMDLAFSDRVGFVKEGRDVNNIIGSLTELFNITRIMTTFPELQRFLNHPWVNPLLGSQPTDDYGPGMIRGMAIKEVRRRVKHGSPRESKDLLDRFLQYRDAQGKGIPQRELEVEAFTPVIAGPESVATILRVAVVYIVGTPRVYRKLMAEIQAGEDSGRLSSPVSFRETKEFVFLNAIIKEVFRIHPPIGTPFPRTVPPQGTTISGHFLPGGCDVGFSMWALGRNKTVFGEDVDVFRPERWLTDPETIQAYEKADLTFSAGLTTCLGKHIALCEIQKTLFELFRNFEIDLADPLRPCITNNILTFVVHDMLVYLTRRKRETGKEGALGEETVADGSQSFI</sequence>
<dbReference type="GO" id="GO:0016705">
    <property type="term" value="F:oxidoreductase activity, acting on paired donors, with incorporation or reduction of molecular oxygen"/>
    <property type="evidence" value="ECO:0007669"/>
    <property type="project" value="InterPro"/>
</dbReference>
<dbReference type="VEuPathDB" id="FungiDB:BO70DRAFT_402039"/>
<dbReference type="GO" id="GO:0005506">
    <property type="term" value="F:iron ion binding"/>
    <property type="evidence" value="ECO:0007669"/>
    <property type="project" value="InterPro"/>
</dbReference>
<dbReference type="Proteomes" id="UP000247233">
    <property type="component" value="Unassembled WGS sequence"/>
</dbReference>
<dbReference type="PANTHER" id="PTHR24305:SF166">
    <property type="entry name" value="CYTOCHROME P450 12A4, MITOCHONDRIAL-RELATED"/>
    <property type="match status" value="1"/>
</dbReference>
<keyword evidence="9" id="KW-0732">Signal</keyword>
<dbReference type="CDD" id="cd11060">
    <property type="entry name" value="CYP57A1-like"/>
    <property type="match status" value="1"/>
</dbReference>
<comment type="similarity">
    <text evidence="2 8">Belongs to the cytochrome P450 family.</text>
</comment>
<dbReference type="PANTHER" id="PTHR24305">
    <property type="entry name" value="CYTOCHROME P450"/>
    <property type="match status" value="1"/>
</dbReference>
<dbReference type="InterPro" id="IPR001128">
    <property type="entry name" value="Cyt_P450"/>
</dbReference>
<feature type="signal peptide" evidence="9">
    <location>
        <begin position="1"/>
        <end position="15"/>
    </location>
</feature>
<dbReference type="PRINTS" id="PR00385">
    <property type="entry name" value="P450"/>
</dbReference>
<evidence type="ECO:0000313" key="11">
    <source>
        <dbReference type="Proteomes" id="UP000247233"/>
    </source>
</evidence>
<name>A0A317X241_9EURO</name>
<dbReference type="AlphaFoldDB" id="A0A317X241"/>
<feature type="binding site" description="axial binding residue" evidence="7">
    <location>
        <position position="439"/>
    </location>
    <ligand>
        <name>heme</name>
        <dbReference type="ChEBI" id="CHEBI:30413"/>
    </ligand>
    <ligandPart>
        <name>Fe</name>
        <dbReference type="ChEBI" id="CHEBI:18248"/>
    </ligandPart>
</feature>
<keyword evidence="6 8" id="KW-0503">Monooxygenase</keyword>
<protein>
    <submittedName>
        <fullName evidence="10">Cytochrome P450</fullName>
    </submittedName>
</protein>
<gene>
    <name evidence="10" type="ORF">BO70DRAFT_402039</name>
</gene>
<evidence type="ECO:0000256" key="3">
    <source>
        <dbReference type="ARBA" id="ARBA00022723"/>
    </source>
</evidence>
<dbReference type="GO" id="GO:0004497">
    <property type="term" value="F:monooxygenase activity"/>
    <property type="evidence" value="ECO:0007669"/>
    <property type="project" value="UniProtKB-KW"/>
</dbReference>
<evidence type="ECO:0000313" key="10">
    <source>
        <dbReference type="EMBL" id="PWY92201.1"/>
    </source>
</evidence>
<dbReference type="InterPro" id="IPR050121">
    <property type="entry name" value="Cytochrome_P450_monoxygenase"/>
</dbReference>
<keyword evidence="4 8" id="KW-0560">Oxidoreductase</keyword>
<dbReference type="GO" id="GO:0020037">
    <property type="term" value="F:heme binding"/>
    <property type="evidence" value="ECO:0007669"/>
    <property type="project" value="InterPro"/>
</dbReference>
<dbReference type="STRING" id="1448321.A0A317X241"/>
<dbReference type="EMBL" id="MSFL01000001">
    <property type="protein sequence ID" value="PWY92201.1"/>
    <property type="molecule type" value="Genomic_DNA"/>
</dbReference>
<proteinExistence type="inferred from homology"/>
<keyword evidence="7 8" id="KW-0349">Heme</keyword>
<organism evidence="10 11">
    <name type="scientific">Aspergillus heteromorphus CBS 117.55</name>
    <dbReference type="NCBI Taxonomy" id="1448321"/>
    <lineage>
        <taxon>Eukaryota</taxon>
        <taxon>Fungi</taxon>
        <taxon>Dikarya</taxon>
        <taxon>Ascomycota</taxon>
        <taxon>Pezizomycotina</taxon>
        <taxon>Eurotiomycetes</taxon>
        <taxon>Eurotiomycetidae</taxon>
        <taxon>Eurotiales</taxon>
        <taxon>Aspergillaceae</taxon>
        <taxon>Aspergillus</taxon>
        <taxon>Aspergillus subgen. Circumdati</taxon>
    </lineage>
</organism>
<dbReference type="Gene3D" id="1.10.630.10">
    <property type="entry name" value="Cytochrome P450"/>
    <property type="match status" value="1"/>
</dbReference>
<evidence type="ECO:0000256" key="2">
    <source>
        <dbReference type="ARBA" id="ARBA00010617"/>
    </source>
</evidence>